<comment type="function">
    <text evidence="2">Low-potential electron donor to a number of redox enzymes.</text>
</comment>
<dbReference type="PROSITE" id="PS50902">
    <property type="entry name" value="FLAVODOXIN_LIKE"/>
    <property type="match status" value="1"/>
</dbReference>
<evidence type="ECO:0000256" key="2">
    <source>
        <dbReference type="ARBA" id="ARBA00003297"/>
    </source>
</evidence>
<dbReference type="SUPFAM" id="SSF52218">
    <property type="entry name" value="Flavoproteins"/>
    <property type="match status" value="1"/>
</dbReference>
<dbReference type="Proteomes" id="UP000050996">
    <property type="component" value="Unassembled WGS sequence"/>
</dbReference>
<dbReference type="GO" id="GO:0016651">
    <property type="term" value="F:oxidoreductase activity, acting on NAD(P)H"/>
    <property type="evidence" value="ECO:0007669"/>
    <property type="project" value="UniProtKB-ARBA"/>
</dbReference>
<dbReference type="InterPro" id="IPR029039">
    <property type="entry name" value="Flavoprotein-like_sf"/>
</dbReference>
<dbReference type="RefSeq" id="WP_053476564.1">
    <property type="nucleotide sequence ID" value="NZ_CP041305.1"/>
</dbReference>
<dbReference type="Gene3D" id="3.40.50.360">
    <property type="match status" value="1"/>
</dbReference>
<evidence type="ECO:0000313" key="10">
    <source>
        <dbReference type="Proteomes" id="UP000050996"/>
    </source>
</evidence>
<sequence>MRIGIVYTSVSGNTEELARLLHELLIEQKYRSQLMNITDFPVHELAEYDAIAIGTYTWGDGEIPIEMEPIYNEFKGLRDKKMVTAIFGTGDRFYPHYCGAVDTFKNALKTNTNLAVTLKVELLPQKQDLSKCKKFVELFTERIQTSLQ</sequence>
<dbReference type="NCBIfam" id="NF005216">
    <property type="entry name" value="PRK06703.1"/>
    <property type="match status" value="1"/>
</dbReference>
<keyword evidence="6" id="KW-0288">FMN</keyword>
<evidence type="ECO:0000313" key="9">
    <source>
        <dbReference type="EMBL" id="KQL20029.1"/>
    </source>
</evidence>
<dbReference type="InterPro" id="IPR008254">
    <property type="entry name" value="Flavodoxin/NO_synth"/>
</dbReference>
<evidence type="ECO:0000256" key="7">
    <source>
        <dbReference type="ARBA" id="ARBA00022982"/>
    </source>
</evidence>
<keyword evidence="4" id="KW-0813">Transport</keyword>
<organism evidence="9 10">
    <name type="scientific">Cytobacillus solani</name>
    <dbReference type="NCBI Taxonomy" id="1637975"/>
    <lineage>
        <taxon>Bacteria</taxon>
        <taxon>Bacillati</taxon>
        <taxon>Bacillota</taxon>
        <taxon>Bacilli</taxon>
        <taxon>Bacillales</taxon>
        <taxon>Bacillaceae</taxon>
        <taxon>Cytobacillus</taxon>
    </lineage>
</organism>
<keyword evidence="5" id="KW-0285">Flavoprotein</keyword>
<keyword evidence="10" id="KW-1185">Reference proteome</keyword>
<protein>
    <submittedName>
        <fullName evidence="9">Flavodoxin</fullName>
    </submittedName>
</protein>
<dbReference type="InterPro" id="IPR050619">
    <property type="entry name" value="Flavodoxin"/>
</dbReference>
<reference evidence="9 10" key="1">
    <citation type="submission" date="2015-09" db="EMBL/GenBank/DDBJ databases">
        <title>Genome sequencing project for genomic taxonomy and phylogenomics of Bacillus-like bacteria.</title>
        <authorList>
            <person name="Liu B."/>
            <person name="Wang J."/>
            <person name="Zhu Y."/>
            <person name="Liu G."/>
            <person name="Chen Q."/>
            <person name="Chen Z."/>
            <person name="Lan J."/>
            <person name="Che J."/>
            <person name="Ge C."/>
            <person name="Shi H."/>
            <person name="Pan Z."/>
            <person name="Liu X."/>
        </authorList>
    </citation>
    <scope>NUCLEOTIDE SEQUENCE [LARGE SCALE GENOMIC DNA]</scope>
    <source>
        <strain evidence="9 10">FJAT-18043</strain>
    </source>
</reference>
<evidence type="ECO:0000256" key="6">
    <source>
        <dbReference type="ARBA" id="ARBA00022643"/>
    </source>
</evidence>
<accession>A0A0Q3T9I1</accession>
<feature type="domain" description="Flavodoxin-like" evidence="8">
    <location>
        <begin position="3"/>
        <end position="140"/>
    </location>
</feature>
<dbReference type="PANTHER" id="PTHR42809">
    <property type="entry name" value="FLAVODOXIN 2"/>
    <property type="match status" value="1"/>
</dbReference>
<name>A0A0Q3T9I1_9BACI</name>
<evidence type="ECO:0000256" key="4">
    <source>
        <dbReference type="ARBA" id="ARBA00022448"/>
    </source>
</evidence>
<dbReference type="PANTHER" id="PTHR42809:SF1">
    <property type="entry name" value="FLAVODOXIN 1"/>
    <property type="match status" value="1"/>
</dbReference>
<comment type="similarity">
    <text evidence="3">Belongs to the flavodoxin family.</text>
</comment>
<dbReference type="PATRIC" id="fig|1637975.4.peg.3239"/>
<evidence type="ECO:0000256" key="5">
    <source>
        <dbReference type="ARBA" id="ARBA00022630"/>
    </source>
</evidence>
<dbReference type="EMBL" id="LJIX01000006">
    <property type="protein sequence ID" value="KQL20029.1"/>
    <property type="molecule type" value="Genomic_DNA"/>
</dbReference>
<dbReference type="Pfam" id="PF00258">
    <property type="entry name" value="Flavodoxin_1"/>
    <property type="match status" value="1"/>
</dbReference>
<proteinExistence type="inferred from homology"/>
<evidence type="ECO:0000256" key="1">
    <source>
        <dbReference type="ARBA" id="ARBA00001917"/>
    </source>
</evidence>
<comment type="cofactor">
    <cofactor evidence="1">
        <name>FMN</name>
        <dbReference type="ChEBI" id="CHEBI:58210"/>
    </cofactor>
</comment>
<evidence type="ECO:0000256" key="3">
    <source>
        <dbReference type="ARBA" id="ARBA00005267"/>
    </source>
</evidence>
<keyword evidence="7" id="KW-0249">Electron transport</keyword>
<evidence type="ECO:0000259" key="8">
    <source>
        <dbReference type="PROSITE" id="PS50902"/>
    </source>
</evidence>
<dbReference type="GO" id="GO:0010181">
    <property type="term" value="F:FMN binding"/>
    <property type="evidence" value="ECO:0007669"/>
    <property type="project" value="InterPro"/>
</dbReference>
<dbReference type="AlphaFoldDB" id="A0A0Q3T9I1"/>
<dbReference type="STRING" id="1637975.AN957_16615"/>
<gene>
    <name evidence="9" type="ORF">AN957_16615</name>
</gene>
<comment type="caution">
    <text evidence="9">The sequence shown here is derived from an EMBL/GenBank/DDBJ whole genome shotgun (WGS) entry which is preliminary data.</text>
</comment>